<name>T1JR86_TETUR</name>
<accession>T1JR86</accession>
<reference evidence="2" key="1">
    <citation type="submission" date="2011-08" db="EMBL/GenBank/DDBJ databases">
        <authorList>
            <person name="Rombauts S."/>
        </authorList>
    </citation>
    <scope>NUCLEOTIDE SEQUENCE</scope>
    <source>
        <strain evidence="2">London</strain>
    </source>
</reference>
<protein>
    <submittedName>
        <fullName evidence="1">Uncharacterized protein</fullName>
    </submittedName>
</protein>
<keyword evidence="2" id="KW-1185">Reference proteome</keyword>
<dbReference type="EMBL" id="CAEY01000446">
    <property type="status" value="NOT_ANNOTATED_CDS"/>
    <property type="molecule type" value="Genomic_DNA"/>
</dbReference>
<evidence type="ECO:0000313" key="1">
    <source>
        <dbReference type="EnsemblMetazoa" id="tetur01g05990.1"/>
    </source>
</evidence>
<dbReference type="AlphaFoldDB" id="T1JR86"/>
<proteinExistence type="predicted"/>
<organism evidence="1 2">
    <name type="scientific">Tetranychus urticae</name>
    <name type="common">Two-spotted spider mite</name>
    <dbReference type="NCBI Taxonomy" id="32264"/>
    <lineage>
        <taxon>Eukaryota</taxon>
        <taxon>Metazoa</taxon>
        <taxon>Ecdysozoa</taxon>
        <taxon>Arthropoda</taxon>
        <taxon>Chelicerata</taxon>
        <taxon>Arachnida</taxon>
        <taxon>Acari</taxon>
        <taxon>Acariformes</taxon>
        <taxon>Trombidiformes</taxon>
        <taxon>Prostigmata</taxon>
        <taxon>Eleutherengona</taxon>
        <taxon>Raphignathae</taxon>
        <taxon>Tetranychoidea</taxon>
        <taxon>Tetranychidae</taxon>
        <taxon>Tetranychus</taxon>
    </lineage>
</organism>
<dbReference type="HOGENOM" id="CLU_3417486_0_0_1"/>
<reference evidence="1" key="2">
    <citation type="submission" date="2015-06" db="UniProtKB">
        <authorList>
            <consortium name="EnsemblMetazoa"/>
        </authorList>
    </citation>
    <scope>IDENTIFICATION</scope>
</reference>
<dbReference type="Proteomes" id="UP000015104">
    <property type="component" value="Unassembled WGS sequence"/>
</dbReference>
<dbReference type="EnsemblMetazoa" id="tetur01g05990.1">
    <property type="protein sequence ID" value="tetur01g05990.1"/>
    <property type="gene ID" value="tetur01g05990"/>
</dbReference>
<sequence>MPFETIKAFKTSLLSAYLIIINGIYE</sequence>
<evidence type="ECO:0000313" key="2">
    <source>
        <dbReference type="Proteomes" id="UP000015104"/>
    </source>
</evidence>